<evidence type="ECO:0000313" key="5">
    <source>
        <dbReference type="Proteomes" id="UP000006039"/>
    </source>
</evidence>
<dbReference type="eggNOG" id="ENOG502RX2E">
    <property type="taxonomic scope" value="Eukaryota"/>
</dbReference>
<sequence length="360" mass="35028">MKTSTIIINSLLLATGLAAPVSLTKRDLATIQGALKQVEDGLGKVKTAAQGLDGNDINSGTPILSASDALSKTIKQATADIQGSQELSLQDALSLQQSSSALITAAQDTVTALAGKKAALDQLGVTQVAVTTLKQQKTDSTAFGKVLVSKVPAIGQGIAQQSVDQIGQALDKGIAALSAAPAGGAAAPAKPAEPAPAEPAAPKPAEPAAPKPAEPAEPATPKPAEPTTPKPAEPATPKPAEPAAPKPADPATPKPAEPATPKPEEPAACKPAAPKPAAPKPATPKPAEPAAKPAPAAGNNNNNNPLGTILGLVGQGNNANGNPLAALLGAAGGANGNKAGANAAPNPLVALTGNGNGNAA</sequence>
<dbReference type="EMBL" id="GL385398">
    <property type="protein sequence ID" value="EJT74183.1"/>
    <property type="molecule type" value="Genomic_DNA"/>
</dbReference>
<reference evidence="3" key="2">
    <citation type="submission" date="2010-07" db="EMBL/GenBank/DDBJ databases">
        <authorList>
            <consortium name="The Broad Institute Genome Sequencing Platform"/>
            <consortium name="Broad Institute Genome Sequencing Center for Infectious Disease"/>
            <person name="Ma L.-J."/>
            <person name="Dead R."/>
            <person name="Young S."/>
            <person name="Zeng Q."/>
            <person name="Koehrsen M."/>
            <person name="Alvarado L."/>
            <person name="Berlin A."/>
            <person name="Chapman S.B."/>
            <person name="Chen Z."/>
            <person name="Freedman E."/>
            <person name="Gellesch M."/>
            <person name="Goldberg J."/>
            <person name="Griggs A."/>
            <person name="Gujja S."/>
            <person name="Heilman E.R."/>
            <person name="Heiman D."/>
            <person name="Hepburn T."/>
            <person name="Howarth C."/>
            <person name="Jen D."/>
            <person name="Larson L."/>
            <person name="Mehta T."/>
            <person name="Neiman D."/>
            <person name="Pearson M."/>
            <person name="Roberts A."/>
            <person name="Saif S."/>
            <person name="Shea T."/>
            <person name="Shenoy N."/>
            <person name="Sisk P."/>
            <person name="Stolte C."/>
            <person name="Sykes S."/>
            <person name="Walk T."/>
            <person name="White J."/>
            <person name="Yandava C."/>
            <person name="Haas B."/>
            <person name="Nusbaum C."/>
            <person name="Birren B."/>
        </authorList>
    </citation>
    <scope>NUCLEOTIDE SEQUENCE</scope>
    <source>
        <strain evidence="3">R3-111a-1</strain>
    </source>
</reference>
<feature type="chain" id="PRO_5015094871" description="Cell wall protein" evidence="2">
    <location>
        <begin position="19"/>
        <end position="360"/>
    </location>
</feature>
<feature type="region of interest" description="Disordered" evidence="1">
    <location>
        <begin position="184"/>
        <end position="318"/>
    </location>
</feature>
<dbReference type="PANTHER" id="PTHR38123:SF6">
    <property type="entry name" value="CELL WALL SERINE-THREONINE-RICH GALACTOMANNOPROTEIN MP1 (AFU_ORTHOLOGUE AFUA_4G03240)"/>
    <property type="match status" value="1"/>
</dbReference>
<dbReference type="Gene3D" id="1.20.1280.140">
    <property type="match status" value="1"/>
</dbReference>
<evidence type="ECO:0000256" key="1">
    <source>
        <dbReference type="SAM" id="MobiDB-lite"/>
    </source>
</evidence>
<evidence type="ECO:0000313" key="3">
    <source>
        <dbReference type="EMBL" id="EJT74183.1"/>
    </source>
</evidence>
<dbReference type="RefSeq" id="XP_009224127.1">
    <property type="nucleotide sequence ID" value="XM_009225863.1"/>
</dbReference>
<feature type="signal peptide" evidence="2">
    <location>
        <begin position="1"/>
        <end position="18"/>
    </location>
</feature>
<dbReference type="GeneID" id="20348486"/>
<feature type="compositionally biased region" description="Pro residues" evidence="1">
    <location>
        <begin position="273"/>
        <end position="287"/>
    </location>
</feature>
<dbReference type="STRING" id="644352.J3P3E1"/>
<protein>
    <recommendedName>
        <fullName evidence="6">Cell wall protein</fullName>
    </recommendedName>
</protein>
<dbReference type="PRINTS" id="PR01217">
    <property type="entry name" value="PRICHEXTENSN"/>
</dbReference>
<evidence type="ECO:0000313" key="4">
    <source>
        <dbReference type="EnsemblFungi" id="EJT74183"/>
    </source>
</evidence>
<keyword evidence="5" id="KW-1185">Reference proteome</keyword>
<feature type="compositionally biased region" description="Pro residues" evidence="1">
    <location>
        <begin position="191"/>
        <end position="261"/>
    </location>
</feature>
<dbReference type="PANTHER" id="PTHR38123">
    <property type="entry name" value="CELL WALL SERINE-THREONINE-RICH GALACTOMANNOPROTEIN MP1 (AFU_ORTHOLOGUE AFUA_4G03240)"/>
    <property type="match status" value="1"/>
</dbReference>
<proteinExistence type="predicted"/>
<dbReference type="InterPro" id="IPR021054">
    <property type="entry name" value="Cell_wall_mannoprotein_1"/>
</dbReference>
<reference evidence="4" key="5">
    <citation type="submission" date="2018-04" db="UniProtKB">
        <authorList>
            <consortium name="EnsemblFungi"/>
        </authorList>
    </citation>
    <scope>IDENTIFICATION</scope>
    <source>
        <strain evidence="4">R3-111a-1</strain>
    </source>
</reference>
<dbReference type="Proteomes" id="UP000006039">
    <property type="component" value="Unassembled WGS sequence"/>
</dbReference>
<evidence type="ECO:0000256" key="2">
    <source>
        <dbReference type="SAM" id="SignalP"/>
    </source>
</evidence>
<reference evidence="5" key="1">
    <citation type="submission" date="2010-07" db="EMBL/GenBank/DDBJ databases">
        <title>The genome sequence of Gaeumannomyces graminis var. tritici strain R3-111a-1.</title>
        <authorList>
            <consortium name="The Broad Institute Genome Sequencing Platform"/>
            <person name="Ma L.-J."/>
            <person name="Dead R."/>
            <person name="Young S."/>
            <person name="Zeng Q."/>
            <person name="Koehrsen M."/>
            <person name="Alvarado L."/>
            <person name="Berlin A."/>
            <person name="Chapman S.B."/>
            <person name="Chen Z."/>
            <person name="Freedman E."/>
            <person name="Gellesch M."/>
            <person name="Goldberg J."/>
            <person name="Griggs A."/>
            <person name="Gujja S."/>
            <person name="Heilman E.R."/>
            <person name="Heiman D."/>
            <person name="Hepburn T."/>
            <person name="Howarth C."/>
            <person name="Jen D."/>
            <person name="Larson L."/>
            <person name="Mehta T."/>
            <person name="Neiman D."/>
            <person name="Pearson M."/>
            <person name="Roberts A."/>
            <person name="Saif S."/>
            <person name="Shea T."/>
            <person name="Shenoy N."/>
            <person name="Sisk P."/>
            <person name="Stolte C."/>
            <person name="Sykes S."/>
            <person name="Walk T."/>
            <person name="White J."/>
            <person name="Yandava C."/>
            <person name="Haas B."/>
            <person name="Nusbaum C."/>
            <person name="Birren B."/>
        </authorList>
    </citation>
    <scope>NUCLEOTIDE SEQUENCE [LARGE SCALE GENOMIC DNA]</scope>
    <source>
        <strain evidence="5">R3-111a-1</strain>
    </source>
</reference>
<reference evidence="4" key="4">
    <citation type="journal article" date="2015" name="G3 (Bethesda)">
        <title>Genome sequences of three phytopathogenic species of the Magnaporthaceae family of fungi.</title>
        <authorList>
            <person name="Okagaki L.H."/>
            <person name="Nunes C.C."/>
            <person name="Sailsbery J."/>
            <person name="Clay B."/>
            <person name="Brown D."/>
            <person name="John T."/>
            <person name="Oh Y."/>
            <person name="Young N."/>
            <person name="Fitzgerald M."/>
            <person name="Haas B.J."/>
            <person name="Zeng Q."/>
            <person name="Young S."/>
            <person name="Adiconis X."/>
            <person name="Fan L."/>
            <person name="Levin J.Z."/>
            <person name="Mitchell T.K."/>
            <person name="Okubara P.A."/>
            <person name="Farman M.L."/>
            <person name="Kohn L.M."/>
            <person name="Birren B."/>
            <person name="Ma L.-J."/>
            <person name="Dean R.A."/>
        </authorList>
    </citation>
    <scope>NUCLEOTIDE SEQUENCE</scope>
    <source>
        <strain evidence="4">R3-111a-1</strain>
    </source>
</reference>
<reference evidence="3" key="3">
    <citation type="submission" date="2010-09" db="EMBL/GenBank/DDBJ databases">
        <title>Annotation of Gaeumannomyces graminis var. tritici R3-111a-1.</title>
        <authorList>
            <consortium name="The Broad Institute Genome Sequencing Platform"/>
            <person name="Ma L.-J."/>
            <person name="Dead R."/>
            <person name="Young S.K."/>
            <person name="Zeng Q."/>
            <person name="Gargeya S."/>
            <person name="Fitzgerald M."/>
            <person name="Haas B."/>
            <person name="Abouelleil A."/>
            <person name="Alvarado L."/>
            <person name="Arachchi H.M."/>
            <person name="Berlin A."/>
            <person name="Brown A."/>
            <person name="Chapman S.B."/>
            <person name="Chen Z."/>
            <person name="Dunbar C."/>
            <person name="Freedman E."/>
            <person name="Gearin G."/>
            <person name="Gellesch M."/>
            <person name="Goldberg J."/>
            <person name="Griggs A."/>
            <person name="Gujja S."/>
            <person name="Heiman D."/>
            <person name="Howarth C."/>
            <person name="Larson L."/>
            <person name="Lui A."/>
            <person name="MacDonald P.J.P."/>
            <person name="Mehta T."/>
            <person name="Montmayeur A."/>
            <person name="Murphy C."/>
            <person name="Neiman D."/>
            <person name="Pearson M."/>
            <person name="Priest M."/>
            <person name="Roberts A."/>
            <person name="Saif S."/>
            <person name="Shea T."/>
            <person name="Shenoy N."/>
            <person name="Sisk P."/>
            <person name="Stolte C."/>
            <person name="Sykes S."/>
            <person name="Yandava C."/>
            <person name="Wortman J."/>
            <person name="Nusbaum C."/>
            <person name="Birren B."/>
        </authorList>
    </citation>
    <scope>NUCLEOTIDE SEQUENCE</scope>
    <source>
        <strain evidence="3">R3-111a-1</strain>
    </source>
</reference>
<accession>J3P3E1</accession>
<dbReference type="GO" id="GO:0005576">
    <property type="term" value="C:extracellular region"/>
    <property type="evidence" value="ECO:0007669"/>
    <property type="project" value="TreeGrafter"/>
</dbReference>
<evidence type="ECO:0008006" key="6">
    <source>
        <dbReference type="Google" id="ProtNLM"/>
    </source>
</evidence>
<dbReference type="Pfam" id="PF12296">
    <property type="entry name" value="HsbA"/>
    <property type="match status" value="1"/>
</dbReference>
<feature type="compositionally biased region" description="Low complexity" evidence="1">
    <location>
        <begin position="288"/>
        <end position="304"/>
    </location>
</feature>
<dbReference type="EnsemblFungi" id="EJT74183">
    <property type="protein sequence ID" value="EJT74183"/>
    <property type="gene ID" value="GGTG_08028"/>
</dbReference>
<dbReference type="HOGENOM" id="CLU_056393_0_0_1"/>
<gene>
    <name evidence="4" type="primary">20348486</name>
    <name evidence="3" type="ORF">GGTG_08028</name>
</gene>
<dbReference type="VEuPathDB" id="FungiDB:GGTG_08028"/>
<dbReference type="AlphaFoldDB" id="J3P3E1"/>
<organism evidence="3">
    <name type="scientific">Gaeumannomyces tritici (strain R3-111a-1)</name>
    <name type="common">Wheat and barley take-all root rot fungus</name>
    <name type="synonym">Gaeumannomyces graminis var. tritici</name>
    <dbReference type="NCBI Taxonomy" id="644352"/>
    <lineage>
        <taxon>Eukaryota</taxon>
        <taxon>Fungi</taxon>
        <taxon>Dikarya</taxon>
        <taxon>Ascomycota</taxon>
        <taxon>Pezizomycotina</taxon>
        <taxon>Sordariomycetes</taxon>
        <taxon>Sordariomycetidae</taxon>
        <taxon>Magnaporthales</taxon>
        <taxon>Magnaporthaceae</taxon>
        <taxon>Gaeumannomyces</taxon>
    </lineage>
</organism>
<name>J3P3E1_GAET3</name>
<keyword evidence="2" id="KW-0732">Signal</keyword>
<dbReference type="OrthoDB" id="2422134at2759"/>